<dbReference type="InParanoid" id="A0A1M6QQ47"/>
<accession>A0A1M6QQ47</accession>
<sequence>MTIALALGLLLPQPSLAPDTANYHLRKVRQHIYYCSNPANFERQGGYLMLDPSASGIDQDYHLKKLVKMGAVTKKTFTYPHLKNTRMNTLHWMQFTHNQLEILDAIAPAGDGPGEDQLSFTLHYTWLAKDKVEELDQYFRQLEY</sequence>
<evidence type="ECO:0000313" key="3">
    <source>
        <dbReference type="Proteomes" id="UP000184510"/>
    </source>
</evidence>
<organism evidence="2 3">
    <name type="scientific">Rubritalea squalenifaciens DSM 18772</name>
    <dbReference type="NCBI Taxonomy" id="1123071"/>
    <lineage>
        <taxon>Bacteria</taxon>
        <taxon>Pseudomonadati</taxon>
        <taxon>Verrucomicrobiota</taxon>
        <taxon>Verrucomicrobiia</taxon>
        <taxon>Verrucomicrobiales</taxon>
        <taxon>Rubritaleaceae</taxon>
        <taxon>Rubritalea</taxon>
    </lineage>
</organism>
<protein>
    <submittedName>
        <fullName evidence="2">Uncharacterized protein</fullName>
    </submittedName>
</protein>
<evidence type="ECO:0000313" key="2">
    <source>
        <dbReference type="EMBL" id="SHK22326.1"/>
    </source>
</evidence>
<feature type="signal peptide" evidence="1">
    <location>
        <begin position="1"/>
        <end position="17"/>
    </location>
</feature>
<dbReference type="AlphaFoldDB" id="A0A1M6QQ47"/>
<dbReference type="EMBL" id="FQYR01000006">
    <property type="protein sequence ID" value="SHK22326.1"/>
    <property type="molecule type" value="Genomic_DNA"/>
</dbReference>
<name>A0A1M6QQ47_9BACT</name>
<gene>
    <name evidence="2" type="ORF">SAMN02745181_3471</name>
</gene>
<evidence type="ECO:0000256" key="1">
    <source>
        <dbReference type="SAM" id="SignalP"/>
    </source>
</evidence>
<proteinExistence type="predicted"/>
<reference evidence="2 3" key="1">
    <citation type="submission" date="2016-11" db="EMBL/GenBank/DDBJ databases">
        <authorList>
            <person name="Jaros S."/>
            <person name="Januszkiewicz K."/>
            <person name="Wedrychowicz H."/>
        </authorList>
    </citation>
    <scope>NUCLEOTIDE SEQUENCE [LARGE SCALE GENOMIC DNA]</scope>
    <source>
        <strain evidence="2 3">DSM 18772</strain>
    </source>
</reference>
<dbReference type="STRING" id="1123071.SAMN02745181_3471"/>
<keyword evidence="3" id="KW-1185">Reference proteome</keyword>
<dbReference type="RefSeq" id="WP_143185023.1">
    <property type="nucleotide sequence ID" value="NZ_FQYR01000006.1"/>
</dbReference>
<dbReference type="Proteomes" id="UP000184510">
    <property type="component" value="Unassembled WGS sequence"/>
</dbReference>
<keyword evidence="1" id="KW-0732">Signal</keyword>
<feature type="chain" id="PRO_5012590427" evidence="1">
    <location>
        <begin position="18"/>
        <end position="144"/>
    </location>
</feature>